<organism evidence="1 2">
    <name type="scientific">Alicyclobacillus fodiniaquatilis</name>
    <dbReference type="NCBI Taxonomy" id="1661150"/>
    <lineage>
        <taxon>Bacteria</taxon>
        <taxon>Bacillati</taxon>
        <taxon>Bacillota</taxon>
        <taxon>Bacilli</taxon>
        <taxon>Bacillales</taxon>
        <taxon>Alicyclobacillaceae</taxon>
        <taxon>Alicyclobacillus</taxon>
    </lineage>
</organism>
<dbReference type="Proteomes" id="UP001597079">
    <property type="component" value="Unassembled WGS sequence"/>
</dbReference>
<dbReference type="EMBL" id="JBHUCX010000099">
    <property type="protein sequence ID" value="MFD1677844.1"/>
    <property type="molecule type" value="Genomic_DNA"/>
</dbReference>
<gene>
    <name evidence="1" type="ORF">ACFSB2_24580</name>
</gene>
<comment type="caution">
    <text evidence="1">The sequence shown here is derived from an EMBL/GenBank/DDBJ whole genome shotgun (WGS) entry which is preliminary data.</text>
</comment>
<dbReference type="RefSeq" id="WP_377945765.1">
    <property type="nucleotide sequence ID" value="NZ_JBHUCX010000099.1"/>
</dbReference>
<keyword evidence="2" id="KW-1185">Reference proteome</keyword>
<dbReference type="SUPFAM" id="SSF140500">
    <property type="entry name" value="BAS1536-like"/>
    <property type="match status" value="1"/>
</dbReference>
<reference evidence="2" key="1">
    <citation type="journal article" date="2019" name="Int. J. Syst. Evol. Microbiol.">
        <title>The Global Catalogue of Microorganisms (GCM) 10K type strain sequencing project: providing services to taxonomists for standard genome sequencing and annotation.</title>
        <authorList>
            <consortium name="The Broad Institute Genomics Platform"/>
            <consortium name="The Broad Institute Genome Sequencing Center for Infectious Disease"/>
            <person name="Wu L."/>
            <person name="Ma J."/>
        </authorList>
    </citation>
    <scope>NUCLEOTIDE SEQUENCE [LARGE SCALE GENOMIC DNA]</scope>
    <source>
        <strain evidence="2">CGMCC 1.12286</strain>
    </source>
</reference>
<sequence>MTNAENTISVIEFLRTKMIGLAEETGSLLNQDVIRVSQQLDLHLVQLHLLEEQPIPTERSETNWWPPEAAGNETHFFSWKLSAKTRRHLHVIGLHNHR</sequence>
<name>A0ABW4JPP1_9BACL</name>
<dbReference type="InterPro" id="IPR018540">
    <property type="entry name" value="Spo0E-like"/>
</dbReference>
<accession>A0ABW4JPP1</accession>
<protein>
    <submittedName>
        <fullName evidence="1">Spo0E family sporulation regulatory protein-aspartic acid phosphatase</fullName>
    </submittedName>
</protein>
<evidence type="ECO:0000313" key="2">
    <source>
        <dbReference type="Proteomes" id="UP001597079"/>
    </source>
</evidence>
<dbReference type="InterPro" id="IPR036638">
    <property type="entry name" value="HLH_DNA-bd_sf"/>
</dbReference>
<evidence type="ECO:0000313" key="1">
    <source>
        <dbReference type="EMBL" id="MFD1677844.1"/>
    </source>
</evidence>
<proteinExistence type="predicted"/>
<dbReference type="Pfam" id="PF09388">
    <property type="entry name" value="SpoOE-like"/>
    <property type="match status" value="1"/>
</dbReference>
<dbReference type="Gene3D" id="4.10.280.10">
    <property type="entry name" value="Helix-loop-helix DNA-binding domain"/>
    <property type="match status" value="1"/>
</dbReference>
<dbReference type="InterPro" id="IPR037208">
    <property type="entry name" value="Spo0E-like_sf"/>
</dbReference>